<dbReference type="InterPro" id="IPR050191">
    <property type="entry name" value="ATP-dep_DNA_ligase"/>
</dbReference>
<dbReference type="GO" id="GO:0005524">
    <property type="term" value="F:ATP binding"/>
    <property type="evidence" value="ECO:0007669"/>
    <property type="project" value="InterPro"/>
</dbReference>
<protein>
    <submittedName>
        <fullName evidence="4">ATP-dependent DNA ligase domain-containing protein</fullName>
    </submittedName>
</protein>
<dbReference type="HOGENOM" id="CLU_008325_3_1_1"/>
<comment type="similarity">
    <text evidence="1">Belongs to the ATP-dependent DNA ligase family.</text>
</comment>
<dbReference type="GO" id="GO:0003910">
    <property type="term" value="F:DNA ligase (ATP) activity"/>
    <property type="evidence" value="ECO:0007669"/>
    <property type="project" value="InterPro"/>
</dbReference>
<evidence type="ECO:0000313" key="5">
    <source>
        <dbReference type="Proteomes" id="UP000011064"/>
    </source>
</evidence>
<name>L8FX89_PSED2</name>
<keyword evidence="2 4" id="KW-0436">Ligase</keyword>
<dbReference type="GO" id="GO:0006310">
    <property type="term" value="P:DNA recombination"/>
    <property type="evidence" value="ECO:0007669"/>
    <property type="project" value="InterPro"/>
</dbReference>
<keyword evidence="5" id="KW-1185">Reference proteome</keyword>
<dbReference type="InterPro" id="IPR012310">
    <property type="entry name" value="DNA_ligase_ATP-dep_cent"/>
</dbReference>
<dbReference type="InParanoid" id="L8FX89"/>
<organism evidence="4 5">
    <name type="scientific">Pseudogymnoascus destructans (strain ATCC MYA-4855 / 20631-21)</name>
    <name type="common">Bat white-nose syndrome fungus</name>
    <name type="synonym">Geomyces destructans</name>
    <dbReference type="NCBI Taxonomy" id="658429"/>
    <lineage>
        <taxon>Eukaryota</taxon>
        <taxon>Fungi</taxon>
        <taxon>Dikarya</taxon>
        <taxon>Ascomycota</taxon>
        <taxon>Pezizomycotina</taxon>
        <taxon>Leotiomycetes</taxon>
        <taxon>Thelebolales</taxon>
        <taxon>Thelebolaceae</taxon>
        <taxon>Pseudogymnoascus</taxon>
    </lineage>
</organism>
<evidence type="ECO:0000313" key="4">
    <source>
        <dbReference type="EMBL" id="ELR04346.1"/>
    </source>
</evidence>
<dbReference type="SUPFAM" id="SSF56091">
    <property type="entry name" value="DNA ligase/mRNA capping enzyme, catalytic domain"/>
    <property type="match status" value="1"/>
</dbReference>
<evidence type="ECO:0000259" key="3">
    <source>
        <dbReference type="PROSITE" id="PS50160"/>
    </source>
</evidence>
<dbReference type="VEuPathDB" id="FungiDB:GMDG_09035"/>
<dbReference type="AlphaFoldDB" id="L8FX89"/>
<gene>
    <name evidence="4" type="ORF">GMDG_09035</name>
</gene>
<dbReference type="Gene3D" id="3.30.470.30">
    <property type="entry name" value="DNA ligase/mRNA capping enzyme"/>
    <property type="match status" value="1"/>
</dbReference>
<feature type="domain" description="ATP-dependent DNA ligase family profile" evidence="3">
    <location>
        <begin position="62"/>
        <end position="151"/>
    </location>
</feature>
<dbReference type="PANTHER" id="PTHR45674">
    <property type="entry name" value="DNA LIGASE 1/3 FAMILY MEMBER"/>
    <property type="match status" value="1"/>
</dbReference>
<sequence length="151" mass="16532">AHISSGTVKLLTRTGIDWTTRFQPIAKALKTLKIKSAIIDGEAVVEDEGGVTSFVKLVEALESGQSAEMVFIGFDLLYLDGVDVTSGALTDRKELLKAVLSRSRSKHLRYSEHMTSDGATILKEACSFGLEGIISKRTDRPYRSGRNGEWL</sequence>
<feature type="non-terminal residue" evidence="4">
    <location>
        <position position="1"/>
    </location>
</feature>
<dbReference type="EMBL" id="GL574941">
    <property type="protein sequence ID" value="ELR04346.1"/>
    <property type="molecule type" value="Genomic_DNA"/>
</dbReference>
<reference evidence="5" key="1">
    <citation type="submission" date="2010-09" db="EMBL/GenBank/DDBJ databases">
        <title>The genome sequence of Geomyces destructans 20631-21.</title>
        <authorList>
            <consortium name="The Broad Institute Genome Sequencing Platform"/>
            <person name="Cuomo C.A."/>
            <person name="Blehert D.S."/>
            <person name="Lorch J.M."/>
            <person name="Young S.K."/>
            <person name="Zeng Q."/>
            <person name="Gargeya S."/>
            <person name="Fitzgerald M."/>
            <person name="Haas B."/>
            <person name="Abouelleil A."/>
            <person name="Alvarado L."/>
            <person name="Arachchi H.M."/>
            <person name="Berlin A."/>
            <person name="Brown A."/>
            <person name="Chapman S.B."/>
            <person name="Chen Z."/>
            <person name="Dunbar C."/>
            <person name="Freedman E."/>
            <person name="Gearin G."/>
            <person name="Gellesch M."/>
            <person name="Goldberg J."/>
            <person name="Griggs A."/>
            <person name="Gujja S."/>
            <person name="Heiman D."/>
            <person name="Howarth C."/>
            <person name="Larson L."/>
            <person name="Lui A."/>
            <person name="MacDonald P.J.P."/>
            <person name="Montmayeur A."/>
            <person name="Murphy C."/>
            <person name="Neiman D."/>
            <person name="Pearson M."/>
            <person name="Priest M."/>
            <person name="Roberts A."/>
            <person name="Saif S."/>
            <person name="Shea T."/>
            <person name="Shenoy N."/>
            <person name="Sisk P."/>
            <person name="Stolte C."/>
            <person name="Sykes S."/>
            <person name="Wortman J."/>
            <person name="Nusbaum C."/>
            <person name="Birren B."/>
        </authorList>
    </citation>
    <scope>NUCLEOTIDE SEQUENCE [LARGE SCALE GENOMIC DNA]</scope>
    <source>
        <strain evidence="5">ATCC MYA-4855 / 20631-21</strain>
    </source>
</reference>
<dbReference type="GO" id="GO:0006281">
    <property type="term" value="P:DNA repair"/>
    <property type="evidence" value="ECO:0007669"/>
    <property type="project" value="InterPro"/>
</dbReference>
<accession>L8FX89</accession>
<dbReference type="Pfam" id="PF01068">
    <property type="entry name" value="DNA_ligase_A_M"/>
    <property type="match status" value="1"/>
</dbReference>
<dbReference type="Proteomes" id="UP000011064">
    <property type="component" value="Unassembled WGS sequence"/>
</dbReference>
<proteinExistence type="inferred from homology"/>
<feature type="non-terminal residue" evidence="4">
    <location>
        <position position="151"/>
    </location>
</feature>
<dbReference type="PROSITE" id="PS50160">
    <property type="entry name" value="DNA_LIGASE_A3"/>
    <property type="match status" value="1"/>
</dbReference>
<dbReference type="PANTHER" id="PTHR45674:SF4">
    <property type="entry name" value="DNA LIGASE 1"/>
    <property type="match status" value="1"/>
</dbReference>
<dbReference type="Gene3D" id="3.30.1490.70">
    <property type="match status" value="1"/>
</dbReference>
<evidence type="ECO:0000256" key="2">
    <source>
        <dbReference type="ARBA" id="ARBA00022598"/>
    </source>
</evidence>
<evidence type="ECO:0000256" key="1">
    <source>
        <dbReference type="ARBA" id="ARBA00007572"/>
    </source>
</evidence>